<feature type="domain" description="Granulins" evidence="6">
    <location>
        <begin position="44"/>
        <end position="57"/>
    </location>
</feature>
<comment type="caution">
    <text evidence="7">The sequence shown here is derived from an EMBL/GenBank/DDBJ whole genome shotgun (WGS) entry which is preliminary data.</text>
</comment>
<dbReference type="Proteomes" id="UP000438429">
    <property type="component" value="Unassembled WGS sequence"/>
</dbReference>
<dbReference type="Gene3D" id="2.10.25.160">
    <property type="entry name" value="Granulin"/>
    <property type="match status" value="6"/>
</dbReference>
<proteinExistence type="inferred from homology"/>
<evidence type="ECO:0000313" key="7">
    <source>
        <dbReference type="EMBL" id="KAF0033032.1"/>
    </source>
</evidence>
<dbReference type="FunFam" id="2.10.25.160:FF:000001">
    <property type="entry name" value="Granulin precursor"/>
    <property type="match status" value="1"/>
</dbReference>
<keyword evidence="4" id="KW-1015">Disulfide bond</keyword>
<feature type="domain" description="Granulins" evidence="6">
    <location>
        <begin position="358"/>
        <end position="371"/>
    </location>
</feature>
<evidence type="ECO:0000256" key="2">
    <source>
        <dbReference type="ARBA" id="ARBA00010093"/>
    </source>
</evidence>
<evidence type="ECO:0000259" key="6">
    <source>
        <dbReference type="PROSITE" id="PS00799"/>
    </source>
</evidence>
<dbReference type="PANTHER" id="PTHR12274">
    <property type="entry name" value="GRANULIN"/>
    <property type="match status" value="1"/>
</dbReference>
<dbReference type="PROSITE" id="PS00799">
    <property type="entry name" value="GRANULINS"/>
    <property type="match status" value="6"/>
</dbReference>
<dbReference type="InterPro" id="IPR000118">
    <property type="entry name" value="Granulin"/>
</dbReference>
<comment type="similarity">
    <text evidence="2">Belongs to the granulin family.</text>
</comment>
<evidence type="ECO:0000256" key="1">
    <source>
        <dbReference type="ARBA" id="ARBA00004613"/>
    </source>
</evidence>
<name>A0A6A4SRZ8_SCOMX</name>
<keyword evidence="3" id="KW-0964">Secreted</keyword>
<feature type="region of interest" description="Disordered" evidence="5">
    <location>
        <begin position="74"/>
        <end position="99"/>
    </location>
</feature>
<evidence type="ECO:0000256" key="5">
    <source>
        <dbReference type="SAM" id="MobiDB-lite"/>
    </source>
</evidence>
<sequence>MIKTYMGEEDDNVCPDQSRCPPEFSCLRALTRFGCCPLAQGVPCSDGKHCCPEGHQCSADSRSCSRKEVEPVTAEEVNDGASEKAPEFTTANTVPPSEEEASVSSVTKGSDVLCNDTVVCSDGTTCCKTLDGGWACCPLPEAVCCKDFIHCCPKGKTCNLAALSCDDDTGSVPWAEKVSALPRQGARVGDVTCDSNTTCPDGSTCCKTKDGHWACCPLPQAVCCDDHEHCCPTGTTCDLTMLTCNGPAGATPMEQKMPAFVTPAPTAADTTTPSPAVCCSDGDHCCPAHYKCNERGTSCVRGDLVIPWYTKLPATTSVQAEASAVQCDGLNRCPERTTCCRLFTGVWGCCPLQSAVCCPDKEHCCPQGYSCDIGSKSCQKVIMLQLETVPLTPVYLPEHQDQPTPLKHRDVQCDTAAKCNDGETCCRTSAATWGCCPSPNAVCCGDMSHCCPSGYTCIQGGVCVRNTGLHWHNWNMFLANKKRALIV</sequence>
<accession>A0A6A4SRZ8</accession>
<feature type="domain" description="Granulins" evidence="6">
    <location>
        <begin position="145"/>
        <end position="158"/>
    </location>
</feature>
<dbReference type="AlphaFoldDB" id="A0A6A4SRZ8"/>
<dbReference type="InterPro" id="IPR037277">
    <property type="entry name" value="Granulin_sf"/>
</dbReference>
<evidence type="ECO:0000256" key="3">
    <source>
        <dbReference type="ARBA" id="ARBA00022525"/>
    </source>
</evidence>
<feature type="domain" description="Granulins" evidence="6">
    <location>
        <begin position="224"/>
        <end position="237"/>
    </location>
</feature>
<feature type="domain" description="Granulins" evidence="6">
    <location>
        <begin position="279"/>
        <end position="292"/>
    </location>
</feature>
<comment type="subcellular location">
    <subcellularLocation>
        <location evidence="1">Secreted</location>
    </subcellularLocation>
</comment>
<evidence type="ECO:0000313" key="8">
    <source>
        <dbReference type="Proteomes" id="UP000438429"/>
    </source>
</evidence>
<dbReference type="EMBL" id="VEVO01000013">
    <property type="protein sequence ID" value="KAF0033032.1"/>
    <property type="molecule type" value="Genomic_DNA"/>
</dbReference>
<dbReference type="SMART" id="SM00277">
    <property type="entry name" value="GRAN"/>
    <property type="match status" value="5"/>
</dbReference>
<feature type="domain" description="Granulins" evidence="6">
    <location>
        <begin position="444"/>
        <end position="457"/>
    </location>
</feature>
<dbReference type="Pfam" id="PF00396">
    <property type="entry name" value="Granulin"/>
    <property type="match status" value="6"/>
</dbReference>
<organism evidence="7 8">
    <name type="scientific">Scophthalmus maximus</name>
    <name type="common">Turbot</name>
    <name type="synonym">Psetta maxima</name>
    <dbReference type="NCBI Taxonomy" id="52904"/>
    <lineage>
        <taxon>Eukaryota</taxon>
        <taxon>Metazoa</taxon>
        <taxon>Chordata</taxon>
        <taxon>Craniata</taxon>
        <taxon>Vertebrata</taxon>
        <taxon>Euteleostomi</taxon>
        <taxon>Actinopterygii</taxon>
        <taxon>Neopterygii</taxon>
        <taxon>Teleostei</taxon>
        <taxon>Neoteleostei</taxon>
        <taxon>Acanthomorphata</taxon>
        <taxon>Carangaria</taxon>
        <taxon>Pleuronectiformes</taxon>
        <taxon>Pleuronectoidei</taxon>
        <taxon>Scophthalmidae</taxon>
        <taxon>Scophthalmus</taxon>
    </lineage>
</organism>
<dbReference type="GO" id="GO:0005576">
    <property type="term" value="C:extracellular region"/>
    <property type="evidence" value="ECO:0007669"/>
    <property type="project" value="UniProtKB-SubCell"/>
</dbReference>
<gene>
    <name evidence="7" type="ORF">F2P81_015322</name>
</gene>
<dbReference type="SUPFAM" id="SSF57277">
    <property type="entry name" value="Granulin repeat"/>
    <property type="match status" value="4"/>
</dbReference>
<evidence type="ECO:0000256" key="4">
    <source>
        <dbReference type="ARBA" id="ARBA00023157"/>
    </source>
</evidence>
<dbReference type="InterPro" id="IPR039036">
    <property type="entry name" value="Granulin_fam"/>
</dbReference>
<reference evidence="7 8" key="1">
    <citation type="submission" date="2019-06" db="EMBL/GenBank/DDBJ databases">
        <title>Draft genomes of female and male turbot (Scophthalmus maximus).</title>
        <authorList>
            <person name="Xu H."/>
            <person name="Xu X.-W."/>
            <person name="Shao C."/>
            <person name="Chen S."/>
        </authorList>
    </citation>
    <scope>NUCLEOTIDE SEQUENCE [LARGE SCALE GENOMIC DNA]</scope>
    <source>
        <strain evidence="7">Ysfricsl-2016a</strain>
        <tissue evidence="7">Blood</tissue>
    </source>
</reference>
<dbReference type="PANTHER" id="PTHR12274:SF8">
    <property type="entry name" value="GRANULIN-A ISOFORM X1"/>
    <property type="match status" value="1"/>
</dbReference>
<protein>
    <recommendedName>
        <fullName evidence="6">Granulins domain-containing protein</fullName>
    </recommendedName>
</protein>